<evidence type="ECO:0000313" key="2">
    <source>
        <dbReference type="EMBL" id="CAL4086186.1"/>
    </source>
</evidence>
<accession>A0AAV2QH36</accession>
<name>A0AAV2QH36_MEGNR</name>
<sequence length="373" mass="40438">FYSFLPVVAQPRHSHVDKMLGYILLISLVGNVFATEIFFDSPTPTEPHQVSKFFTIQYITSTVVLSPYTVTETVNPTCTITASSIPVCGEASVGIIFTSGGSISPPIRLDVITTENPPIASATEQLPQMHHQKNEEEEETTSGTLDEDENNMMEEDSMTTTLPLQRFDLTENETNEDDYSEFETTTFMNFKEEAISNNIIDDVVSCSPNSNNNMNIKNEEEIISVTSIDSTADEEVLSIINAINSSPQTSVISVEGIQSAVQTNAQYFDQESFTPSLNLKGVSDSDLSLVPSSAAPQEGLPLSTSYEMATVVLPSCDCAGGRQPRTGEGDNIITFMTTKTLDVATATVTGRSMHTIQYAGCVPEDAVITTACV</sequence>
<evidence type="ECO:0000256" key="1">
    <source>
        <dbReference type="SAM" id="MobiDB-lite"/>
    </source>
</evidence>
<proteinExistence type="predicted"/>
<gene>
    <name evidence="2" type="ORF">MNOR_LOCUS12935</name>
</gene>
<dbReference type="EMBL" id="CAXKWB010007234">
    <property type="protein sequence ID" value="CAL4086186.1"/>
    <property type="molecule type" value="Genomic_DNA"/>
</dbReference>
<protein>
    <submittedName>
        <fullName evidence="2">Uncharacterized protein</fullName>
    </submittedName>
</protein>
<organism evidence="2 3">
    <name type="scientific">Meganyctiphanes norvegica</name>
    <name type="common">Northern krill</name>
    <name type="synonym">Thysanopoda norvegica</name>
    <dbReference type="NCBI Taxonomy" id="48144"/>
    <lineage>
        <taxon>Eukaryota</taxon>
        <taxon>Metazoa</taxon>
        <taxon>Ecdysozoa</taxon>
        <taxon>Arthropoda</taxon>
        <taxon>Crustacea</taxon>
        <taxon>Multicrustacea</taxon>
        <taxon>Malacostraca</taxon>
        <taxon>Eumalacostraca</taxon>
        <taxon>Eucarida</taxon>
        <taxon>Euphausiacea</taxon>
        <taxon>Euphausiidae</taxon>
        <taxon>Meganyctiphanes</taxon>
    </lineage>
</organism>
<keyword evidence="3" id="KW-1185">Reference proteome</keyword>
<dbReference type="AlphaFoldDB" id="A0AAV2QH36"/>
<feature type="region of interest" description="Disordered" evidence="1">
    <location>
        <begin position="123"/>
        <end position="148"/>
    </location>
</feature>
<evidence type="ECO:0000313" key="3">
    <source>
        <dbReference type="Proteomes" id="UP001497623"/>
    </source>
</evidence>
<feature type="non-terminal residue" evidence="2">
    <location>
        <position position="1"/>
    </location>
</feature>
<comment type="caution">
    <text evidence="2">The sequence shown here is derived from an EMBL/GenBank/DDBJ whole genome shotgun (WGS) entry which is preliminary data.</text>
</comment>
<reference evidence="2 3" key="1">
    <citation type="submission" date="2024-05" db="EMBL/GenBank/DDBJ databases">
        <authorList>
            <person name="Wallberg A."/>
        </authorList>
    </citation>
    <scope>NUCLEOTIDE SEQUENCE [LARGE SCALE GENOMIC DNA]</scope>
</reference>
<feature type="compositionally biased region" description="Acidic residues" evidence="1">
    <location>
        <begin position="135"/>
        <end position="148"/>
    </location>
</feature>
<dbReference type="Proteomes" id="UP001497623">
    <property type="component" value="Unassembled WGS sequence"/>
</dbReference>